<dbReference type="PANTHER" id="PTHR35848:SF6">
    <property type="entry name" value="CUPIN TYPE-2 DOMAIN-CONTAINING PROTEIN"/>
    <property type="match status" value="1"/>
</dbReference>
<evidence type="ECO:0000259" key="2">
    <source>
        <dbReference type="Pfam" id="PF07883"/>
    </source>
</evidence>
<name>A0A160VIP4_9ZZZZ</name>
<dbReference type="InterPro" id="IPR011051">
    <property type="entry name" value="RmlC_Cupin_sf"/>
</dbReference>
<proteinExistence type="predicted"/>
<protein>
    <recommendedName>
        <fullName evidence="2">Cupin type-2 domain-containing protein</fullName>
    </recommendedName>
</protein>
<dbReference type="AlphaFoldDB" id="A0A160VIP4"/>
<dbReference type="InterPro" id="IPR013096">
    <property type="entry name" value="Cupin_2"/>
</dbReference>
<sequence>MHQHEEQEEVYMVINGRGIIHIDGENISLQKGDFINVVPESKRALKAADDSDLIFICAGAVSTGKYPKSPNSKALIDDGIPDYDNVPPWYEGNEKIAEINQRLKNDREARKE</sequence>
<dbReference type="Pfam" id="PF07883">
    <property type="entry name" value="Cupin_2"/>
    <property type="match status" value="1"/>
</dbReference>
<dbReference type="InterPro" id="IPR014710">
    <property type="entry name" value="RmlC-like_jellyroll"/>
</dbReference>
<evidence type="ECO:0000313" key="3">
    <source>
        <dbReference type="EMBL" id="CUV10059.1"/>
    </source>
</evidence>
<dbReference type="Gene3D" id="2.60.120.10">
    <property type="entry name" value="Jelly Rolls"/>
    <property type="match status" value="1"/>
</dbReference>
<organism evidence="3">
    <name type="scientific">hydrothermal vent metagenome</name>
    <dbReference type="NCBI Taxonomy" id="652676"/>
    <lineage>
        <taxon>unclassified sequences</taxon>
        <taxon>metagenomes</taxon>
        <taxon>ecological metagenomes</taxon>
    </lineage>
</organism>
<accession>A0A160VIP4</accession>
<reference evidence="3" key="1">
    <citation type="submission" date="2015-10" db="EMBL/GenBank/DDBJ databases">
        <authorList>
            <person name="Gilbert D.G."/>
        </authorList>
    </citation>
    <scope>NUCLEOTIDE SEQUENCE</scope>
</reference>
<dbReference type="GO" id="GO:0046872">
    <property type="term" value="F:metal ion binding"/>
    <property type="evidence" value="ECO:0007669"/>
    <property type="project" value="UniProtKB-KW"/>
</dbReference>
<feature type="domain" description="Cupin type-2" evidence="2">
    <location>
        <begin position="2"/>
        <end position="57"/>
    </location>
</feature>
<dbReference type="PANTHER" id="PTHR35848">
    <property type="entry name" value="OXALATE-BINDING PROTEIN"/>
    <property type="match status" value="1"/>
</dbReference>
<keyword evidence="1" id="KW-0479">Metal-binding</keyword>
<evidence type="ECO:0000256" key="1">
    <source>
        <dbReference type="ARBA" id="ARBA00022723"/>
    </source>
</evidence>
<gene>
    <name evidence="3" type="ORF">MGWOODY_Mmi991</name>
</gene>
<dbReference type="EMBL" id="FAXC01000346">
    <property type="protein sequence ID" value="CUV10059.1"/>
    <property type="molecule type" value="Genomic_DNA"/>
</dbReference>
<dbReference type="SUPFAM" id="SSF51182">
    <property type="entry name" value="RmlC-like cupins"/>
    <property type="match status" value="1"/>
</dbReference>
<dbReference type="InterPro" id="IPR051610">
    <property type="entry name" value="GPI/OXD"/>
</dbReference>